<protein>
    <submittedName>
        <fullName evidence="1">Uncharacterized protein</fullName>
    </submittedName>
</protein>
<dbReference type="EMBL" id="OCNH01000001">
    <property type="protein sequence ID" value="SOD81089.1"/>
    <property type="molecule type" value="Genomic_DNA"/>
</dbReference>
<reference evidence="2" key="1">
    <citation type="submission" date="2017-09" db="EMBL/GenBank/DDBJ databases">
        <authorList>
            <person name="Varghese N."/>
            <person name="Submissions S."/>
        </authorList>
    </citation>
    <scope>NUCLEOTIDE SEQUENCE [LARGE SCALE GENOMIC DNA]</scope>
    <source>
        <strain evidence="2">DSM 29961</strain>
    </source>
</reference>
<dbReference type="AlphaFoldDB" id="A0A286FDM3"/>
<dbReference type="Proteomes" id="UP000219452">
    <property type="component" value="Unassembled WGS sequence"/>
</dbReference>
<name>A0A286FDM3_9BACT</name>
<evidence type="ECO:0000313" key="2">
    <source>
        <dbReference type="Proteomes" id="UP000219452"/>
    </source>
</evidence>
<keyword evidence="2" id="KW-1185">Reference proteome</keyword>
<dbReference type="RefSeq" id="WP_097125284.1">
    <property type="nucleotide sequence ID" value="NZ_OCNH01000001.1"/>
</dbReference>
<evidence type="ECO:0000313" key="1">
    <source>
        <dbReference type="EMBL" id="SOD81089.1"/>
    </source>
</evidence>
<sequence length="122" mass="14151">MANDKAKIQSKGKQKSTSLYAIPKALRTAAPKKEKEQKPDGEICRIDRWPVEIIEGYHPIQGHYHQLIRFDNGLIRIKRSPLVCINPATGEEQVTIFETLYESAENHQWLWYHISKKPITKN</sequence>
<accession>A0A286FDM3</accession>
<gene>
    <name evidence="1" type="ORF">SAMN06269250_1670</name>
</gene>
<proteinExistence type="predicted"/>
<organism evidence="1 2">
    <name type="scientific">Spirosoma fluviale</name>
    <dbReference type="NCBI Taxonomy" id="1597977"/>
    <lineage>
        <taxon>Bacteria</taxon>
        <taxon>Pseudomonadati</taxon>
        <taxon>Bacteroidota</taxon>
        <taxon>Cytophagia</taxon>
        <taxon>Cytophagales</taxon>
        <taxon>Cytophagaceae</taxon>
        <taxon>Spirosoma</taxon>
    </lineage>
</organism>